<protein>
    <submittedName>
        <fullName evidence="1">Uncharacterized protein</fullName>
    </submittedName>
</protein>
<reference evidence="1" key="1">
    <citation type="submission" date="2022-03" db="EMBL/GenBank/DDBJ databases">
        <title>Complete genome sequence of Caldinitratiruptor microaerophilus.</title>
        <authorList>
            <person name="Mukaiyama R."/>
            <person name="Nishiyama T."/>
            <person name="Ueda K."/>
        </authorList>
    </citation>
    <scope>NUCLEOTIDE SEQUENCE</scope>
    <source>
        <strain evidence="1">JCM 16183</strain>
    </source>
</reference>
<dbReference type="Proteomes" id="UP001163687">
    <property type="component" value="Chromosome"/>
</dbReference>
<evidence type="ECO:0000313" key="2">
    <source>
        <dbReference type="Proteomes" id="UP001163687"/>
    </source>
</evidence>
<dbReference type="RefSeq" id="WP_406568099.1">
    <property type="nucleotide sequence ID" value="NZ_AP025628.1"/>
</dbReference>
<name>A0AA35CIE8_9FIRM</name>
<evidence type="ECO:0000313" key="1">
    <source>
        <dbReference type="EMBL" id="BDG59612.1"/>
    </source>
</evidence>
<sequence>MVRTLKAAESLAEGQDLEILNDRVPVFLRPVLRSGGLPARCTNSPPAGRAFGSGVGRSDSETFTFLWSSLNAPFSGWRV</sequence>
<proteinExistence type="predicted"/>
<accession>A0AA35CIE8</accession>
<gene>
    <name evidence="1" type="ORF">caldi_07020</name>
</gene>
<organism evidence="1 2">
    <name type="scientific">Caldinitratiruptor microaerophilus</name>
    <dbReference type="NCBI Taxonomy" id="671077"/>
    <lineage>
        <taxon>Bacteria</taxon>
        <taxon>Bacillati</taxon>
        <taxon>Bacillota</taxon>
        <taxon>Clostridia</taxon>
        <taxon>Eubacteriales</taxon>
        <taxon>Symbiobacteriaceae</taxon>
        <taxon>Caldinitratiruptor</taxon>
    </lineage>
</organism>
<dbReference type="AlphaFoldDB" id="A0AA35CIE8"/>
<keyword evidence="2" id="KW-1185">Reference proteome</keyword>
<dbReference type="EMBL" id="AP025628">
    <property type="protein sequence ID" value="BDG59612.1"/>
    <property type="molecule type" value="Genomic_DNA"/>
</dbReference>
<dbReference type="KEGG" id="cmic:caldi_07020"/>